<dbReference type="OMA" id="TANQEMI"/>
<accession>A0A172T162</accession>
<evidence type="ECO:0000256" key="1">
    <source>
        <dbReference type="SAM" id="Coils"/>
    </source>
</evidence>
<dbReference type="EMBL" id="DTBH01000113">
    <property type="protein sequence ID" value="HGQ77258.1"/>
    <property type="molecule type" value="Genomic_DNA"/>
</dbReference>
<dbReference type="SUPFAM" id="SSF90257">
    <property type="entry name" value="Myosin rod fragments"/>
    <property type="match status" value="1"/>
</dbReference>
<evidence type="ECO:0000313" key="5">
    <source>
        <dbReference type="EMBL" id="HGU53231.1"/>
    </source>
</evidence>
<dbReference type="AlphaFoldDB" id="A0A172T162"/>
<dbReference type="EMBL" id="CP011393">
    <property type="protein sequence ID" value="ANE40662.1"/>
    <property type="molecule type" value="Genomic_DNA"/>
</dbReference>
<reference evidence="3" key="2">
    <citation type="journal article" date="2020" name="mSystems">
        <title>Genome- and Community-Level Interaction Insights into Carbon Utilization and Element Cycling Functions of Hydrothermarchaeota in Hydrothermal Sediment.</title>
        <authorList>
            <person name="Zhou Z."/>
            <person name="Liu Y."/>
            <person name="Xu W."/>
            <person name="Pan J."/>
            <person name="Luo Z.H."/>
            <person name="Li M."/>
        </authorList>
    </citation>
    <scope>NUCLEOTIDE SEQUENCE [LARGE SCALE GENOMIC DNA]</scope>
    <source>
        <strain evidence="4">SpSt-604</strain>
        <strain evidence="5">SpSt-61</strain>
        <strain evidence="3">SpSt-640</strain>
    </source>
</reference>
<evidence type="ECO:0000313" key="3">
    <source>
        <dbReference type="EMBL" id="HGQ77258.1"/>
    </source>
</evidence>
<gene>
    <name evidence="4" type="ORF">ENT72_02875</name>
    <name evidence="5" type="ORF">ENT78_06905</name>
    <name evidence="3" type="ORF">ENU12_04985</name>
    <name evidence="2" type="ORF">JM64_00440</name>
</gene>
<keyword evidence="1" id="KW-0175">Coiled coil</keyword>
<dbReference type="KEGG" id="fng:JM64_00440"/>
<name>A0A172T162_FERPE</name>
<organism evidence="2 6">
    <name type="scientific">Fervidobacterium pennivorans</name>
    <dbReference type="NCBI Taxonomy" id="93466"/>
    <lineage>
        <taxon>Bacteria</taxon>
        <taxon>Thermotogati</taxon>
        <taxon>Thermotogota</taxon>
        <taxon>Thermotogae</taxon>
        <taxon>Thermotogales</taxon>
        <taxon>Fervidobacteriaceae</taxon>
        <taxon>Fervidobacterium</taxon>
    </lineage>
</organism>
<dbReference type="EMBL" id="DSZT01000084">
    <property type="protein sequence ID" value="HGU41853.1"/>
    <property type="molecule type" value="Genomic_DNA"/>
</dbReference>
<protein>
    <recommendedName>
        <fullName evidence="7">Cell division protein ZapB</fullName>
    </recommendedName>
</protein>
<dbReference type="Proteomes" id="UP000077096">
    <property type="component" value="Chromosome"/>
</dbReference>
<feature type="coiled-coil region" evidence="1">
    <location>
        <begin position="5"/>
        <end position="63"/>
    </location>
</feature>
<sequence>MNEKVQELERLVEGIVTSYVELKKENEKLWNELNQAIERISQLEREKNHLENLLRNNEEIINKLVVRVKDLMRILEVSEHEEG</sequence>
<proteinExistence type="predicted"/>
<dbReference type="EMBL" id="DSZZ01000324">
    <property type="protein sequence ID" value="HGU53231.1"/>
    <property type="molecule type" value="Genomic_DNA"/>
</dbReference>
<evidence type="ECO:0000313" key="6">
    <source>
        <dbReference type="Proteomes" id="UP000077096"/>
    </source>
</evidence>
<evidence type="ECO:0008006" key="7">
    <source>
        <dbReference type="Google" id="ProtNLM"/>
    </source>
</evidence>
<dbReference type="PATRIC" id="fig|93466.3.peg.86"/>
<reference evidence="2 6" key="1">
    <citation type="submission" date="2014-08" db="EMBL/GenBank/DDBJ databases">
        <title>Fervidobacterium pennivorans DYC genome.</title>
        <authorList>
            <person name="Wushke S."/>
        </authorList>
    </citation>
    <scope>NUCLEOTIDE SEQUENCE [LARGE SCALE GENOMIC DNA]</scope>
    <source>
        <strain evidence="2 6">DYC</strain>
    </source>
</reference>
<evidence type="ECO:0000313" key="2">
    <source>
        <dbReference type="EMBL" id="ANE40662.1"/>
    </source>
</evidence>
<evidence type="ECO:0000313" key="4">
    <source>
        <dbReference type="EMBL" id="HGU41853.1"/>
    </source>
</evidence>